<dbReference type="GO" id="GO:0008270">
    <property type="term" value="F:zinc ion binding"/>
    <property type="evidence" value="ECO:0007669"/>
    <property type="project" value="InterPro"/>
</dbReference>
<proteinExistence type="inferred from homology"/>
<dbReference type="SUPFAM" id="SSF51556">
    <property type="entry name" value="Metallo-dependent hydrolases"/>
    <property type="match status" value="1"/>
</dbReference>
<protein>
    <submittedName>
        <fullName evidence="5">Putative hydrolase</fullName>
    </submittedName>
</protein>
<dbReference type="CDD" id="cd00530">
    <property type="entry name" value="PTE"/>
    <property type="match status" value="1"/>
</dbReference>
<comment type="cofactor">
    <cofactor evidence="3">
        <name>a divalent metal cation</name>
        <dbReference type="ChEBI" id="CHEBI:60240"/>
    </cofactor>
    <text evidence="3">Binds 2 divalent metal cations per subunit.</text>
</comment>
<keyword evidence="1 3" id="KW-0479">Metal-binding</keyword>
<dbReference type="KEGG" id="tep:TepRe1_2030"/>
<feature type="binding site" evidence="3">
    <location>
        <position position="247"/>
    </location>
    <ligand>
        <name>a divalent metal cation</name>
        <dbReference type="ChEBI" id="CHEBI:60240"/>
        <label>1</label>
    </ligand>
</feature>
<dbReference type="Pfam" id="PF02126">
    <property type="entry name" value="PTE"/>
    <property type="match status" value="1"/>
</dbReference>
<dbReference type="HOGENOM" id="CLU_054760_1_1_9"/>
<dbReference type="GO" id="GO:0016788">
    <property type="term" value="F:hydrolase activity, acting on ester bonds"/>
    <property type="evidence" value="ECO:0007669"/>
    <property type="project" value="InterPro"/>
</dbReference>
<comment type="caution">
    <text evidence="4">Lacks conserved residue(s) required for the propagation of feature annotation.</text>
</comment>
<dbReference type="Proteomes" id="UP000010802">
    <property type="component" value="Chromosome"/>
</dbReference>
<evidence type="ECO:0000256" key="2">
    <source>
        <dbReference type="ARBA" id="ARBA00022801"/>
    </source>
</evidence>
<dbReference type="InterPro" id="IPR001559">
    <property type="entry name" value="Phosphotriesterase"/>
</dbReference>
<dbReference type="PIRSF" id="PIRSF016839">
    <property type="entry name" value="PhP"/>
    <property type="match status" value="1"/>
</dbReference>
<dbReference type="PROSITE" id="PS51347">
    <property type="entry name" value="PHOSPHOTRIESTERASE_2"/>
    <property type="match status" value="1"/>
</dbReference>
<feature type="binding site" evidence="3">
    <location>
        <position position="19"/>
    </location>
    <ligand>
        <name>a divalent metal cation</name>
        <dbReference type="ChEBI" id="CHEBI:60240"/>
        <label>1</label>
    </ligand>
</feature>
<reference evidence="6" key="1">
    <citation type="journal article" date="2013" name="Genome Announc.">
        <title>First genome sequence of a syntrophic acetate-oxidizing bacterium, Tepidanaerobacter acetatoxydans strain Re1.</title>
        <authorList>
            <person name="Manzoor S."/>
            <person name="Bongcam-Rudloff E."/>
            <person name="Schnurer A."/>
            <person name="Muller B."/>
        </authorList>
    </citation>
    <scope>NUCLEOTIDE SEQUENCE [LARGE SCALE GENOMIC DNA]</scope>
    <source>
        <strain evidence="6">Re1</strain>
    </source>
</reference>
<feature type="binding site" evidence="3">
    <location>
        <position position="129"/>
    </location>
    <ligand>
        <name>a divalent metal cation</name>
        <dbReference type="ChEBI" id="CHEBI:60240"/>
        <label>1</label>
    </ligand>
</feature>
<gene>
    <name evidence="5" type="primary">php</name>
    <name evidence="5" type="ordered locus">TEPIRE1_2186</name>
</gene>
<sequence>MDTVLGKTDKLGRTLMHEHLTIDLSAKKDADANLNDDEAMIEDMETLKAHGIDTIVDVTNLGMGRDIARMIAISERSGINVVAATGFYKTTFFPKMVYEKNVEELSTFMINEIVNGIDKTEIKARIIGEIGTSQDAFTNEEKKVFQAAAYAHKITGVPITTHTTLGKLGLKQIELFEKNGVDLEKVIIGHVDLNPDIDYYFKVLEKGCYIGFDTIGKNSYQPDTLRASNLCKLIERGYASRIVLSLDITRKSQLKKYGGYGRSYILESFVPMLLRNGINQKDIDMMMIENPRRVFGGR</sequence>
<dbReference type="OrthoDB" id="105927at2"/>
<accession>F4LR03</accession>
<evidence type="ECO:0000313" key="6">
    <source>
        <dbReference type="Proteomes" id="UP000010802"/>
    </source>
</evidence>
<dbReference type="eggNOG" id="COG1735">
    <property type="taxonomic scope" value="Bacteria"/>
</dbReference>
<evidence type="ECO:0000313" key="5">
    <source>
        <dbReference type="EMBL" id="CDI40915.1"/>
    </source>
</evidence>
<dbReference type="RefSeq" id="WP_013779077.1">
    <property type="nucleotide sequence ID" value="NC_015519.1"/>
</dbReference>
<evidence type="ECO:0000256" key="3">
    <source>
        <dbReference type="PIRSR" id="PIRSR601559-52"/>
    </source>
</evidence>
<dbReference type="PANTHER" id="PTHR10819:SF3">
    <property type="entry name" value="PHOSPHOTRIESTERASE-RELATED PROTEIN"/>
    <property type="match status" value="1"/>
</dbReference>
<dbReference type="PROSITE" id="PS01322">
    <property type="entry name" value="PHOSPHOTRIESTERASE_1"/>
    <property type="match status" value="1"/>
</dbReference>
<dbReference type="STRING" id="1209989.TepRe1_2030"/>
<feature type="binding site" evidence="3">
    <location>
        <position position="17"/>
    </location>
    <ligand>
        <name>a divalent metal cation</name>
        <dbReference type="ChEBI" id="CHEBI:60240"/>
        <label>1</label>
    </ligand>
</feature>
<evidence type="ECO:0000256" key="4">
    <source>
        <dbReference type="PROSITE-ProRule" id="PRU00679"/>
    </source>
</evidence>
<feature type="binding site" evidence="3">
    <location>
        <position position="162"/>
    </location>
    <ligand>
        <name>a divalent metal cation</name>
        <dbReference type="ChEBI" id="CHEBI:60240"/>
        <label>2</label>
    </ligand>
</feature>
<evidence type="ECO:0000256" key="1">
    <source>
        <dbReference type="ARBA" id="ARBA00022723"/>
    </source>
</evidence>
<comment type="similarity">
    <text evidence="4">Belongs to the metallo-dependent hydrolases superfamily. Phosphotriesterase family.</text>
</comment>
<dbReference type="InterPro" id="IPR017947">
    <property type="entry name" value="AryldialkylPase_Zn-BS"/>
</dbReference>
<keyword evidence="2 5" id="KW-0378">Hydrolase</keyword>
<feature type="binding site" evidence="3">
    <location>
        <position position="190"/>
    </location>
    <ligand>
        <name>a divalent metal cation</name>
        <dbReference type="ChEBI" id="CHEBI:60240"/>
        <label>2</label>
    </ligand>
</feature>
<dbReference type="KEGG" id="tae:TepiRe1_2186"/>
<dbReference type="EMBL" id="HF563609">
    <property type="protein sequence ID" value="CDI40915.1"/>
    <property type="molecule type" value="Genomic_DNA"/>
</dbReference>
<organism evidence="5 6">
    <name type="scientific">Tepidanaerobacter acetatoxydans (strain DSM 21804 / JCM 16047 / Re1)</name>
    <dbReference type="NCBI Taxonomy" id="1209989"/>
    <lineage>
        <taxon>Bacteria</taxon>
        <taxon>Bacillati</taxon>
        <taxon>Bacillota</taxon>
        <taxon>Clostridia</taxon>
        <taxon>Thermosediminibacterales</taxon>
        <taxon>Tepidanaerobacteraceae</taxon>
        <taxon>Tepidanaerobacter</taxon>
    </lineage>
</organism>
<feature type="binding site" evidence="3">
    <location>
        <position position="129"/>
    </location>
    <ligand>
        <name>a divalent metal cation</name>
        <dbReference type="ChEBI" id="CHEBI:60240"/>
        <label>2</label>
    </ligand>
</feature>
<name>F4LR03_TEPAE</name>
<dbReference type="AlphaFoldDB" id="F4LR03"/>
<keyword evidence="6" id="KW-1185">Reference proteome</keyword>
<dbReference type="InterPro" id="IPR032466">
    <property type="entry name" value="Metal_Hydrolase"/>
</dbReference>
<dbReference type="Gene3D" id="3.20.20.140">
    <property type="entry name" value="Metal-dependent hydrolases"/>
    <property type="match status" value="1"/>
</dbReference>
<dbReference type="PANTHER" id="PTHR10819">
    <property type="entry name" value="PHOSPHOTRIESTERASE-RELATED"/>
    <property type="match status" value="1"/>
</dbReference>